<sequence length="196" mass="20207">MLQLALLLSPHPCPPPWQEWCGRTRGISTTSRLSPDRQRSGRASSACGRGRGARLPPRSATPRGGALACGSAPSTPRRPPPSSTSPSTACGSRWRRSRSPAALGTAAPLSSRSSGGTPSARAGGAEGSPGRAWTTAQDLQPPCQCSDVSATAEMAVPQQQVTAASCQVRCGVLELEDLGADYLDELLRTSCELAAG</sequence>
<keyword evidence="3" id="KW-1185">Reference proteome</keyword>
<evidence type="ECO:0000313" key="3">
    <source>
        <dbReference type="Proteomes" id="UP000823388"/>
    </source>
</evidence>
<reference evidence="2" key="1">
    <citation type="submission" date="2020-05" db="EMBL/GenBank/DDBJ databases">
        <title>WGS assembly of Panicum virgatum.</title>
        <authorList>
            <person name="Lovell J.T."/>
            <person name="Jenkins J."/>
            <person name="Shu S."/>
            <person name="Juenger T.E."/>
            <person name="Schmutz J."/>
        </authorList>
    </citation>
    <scope>NUCLEOTIDE SEQUENCE</scope>
    <source>
        <strain evidence="2">AP13</strain>
    </source>
</reference>
<feature type="region of interest" description="Disordered" evidence="1">
    <location>
        <begin position="17"/>
        <end position="139"/>
    </location>
</feature>
<evidence type="ECO:0000313" key="2">
    <source>
        <dbReference type="EMBL" id="KAG2570833.1"/>
    </source>
</evidence>
<gene>
    <name evidence="2" type="ORF">PVAP13_7KG073209</name>
</gene>
<dbReference type="AlphaFoldDB" id="A0A8T0QAD7"/>
<name>A0A8T0QAD7_PANVG</name>
<dbReference type="Proteomes" id="UP000823388">
    <property type="component" value="Chromosome 7K"/>
</dbReference>
<dbReference type="EMBL" id="CM029049">
    <property type="protein sequence ID" value="KAG2570833.1"/>
    <property type="molecule type" value="Genomic_DNA"/>
</dbReference>
<comment type="caution">
    <text evidence="2">The sequence shown here is derived from an EMBL/GenBank/DDBJ whole genome shotgun (WGS) entry which is preliminary data.</text>
</comment>
<feature type="compositionally biased region" description="Polar residues" evidence="1">
    <location>
        <begin position="108"/>
        <end position="117"/>
    </location>
</feature>
<proteinExistence type="predicted"/>
<protein>
    <submittedName>
        <fullName evidence="2">Uncharacterized protein</fullName>
    </submittedName>
</protein>
<evidence type="ECO:0000256" key="1">
    <source>
        <dbReference type="SAM" id="MobiDB-lite"/>
    </source>
</evidence>
<organism evidence="2 3">
    <name type="scientific">Panicum virgatum</name>
    <name type="common">Blackwell switchgrass</name>
    <dbReference type="NCBI Taxonomy" id="38727"/>
    <lineage>
        <taxon>Eukaryota</taxon>
        <taxon>Viridiplantae</taxon>
        <taxon>Streptophyta</taxon>
        <taxon>Embryophyta</taxon>
        <taxon>Tracheophyta</taxon>
        <taxon>Spermatophyta</taxon>
        <taxon>Magnoliopsida</taxon>
        <taxon>Liliopsida</taxon>
        <taxon>Poales</taxon>
        <taxon>Poaceae</taxon>
        <taxon>PACMAD clade</taxon>
        <taxon>Panicoideae</taxon>
        <taxon>Panicodae</taxon>
        <taxon>Paniceae</taxon>
        <taxon>Panicinae</taxon>
        <taxon>Panicum</taxon>
        <taxon>Panicum sect. Hiantes</taxon>
    </lineage>
</organism>
<accession>A0A8T0QAD7</accession>